<feature type="transmembrane region" description="Helical" evidence="1">
    <location>
        <begin position="346"/>
        <end position="369"/>
    </location>
</feature>
<reference evidence="2 3" key="1">
    <citation type="journal article" date="2014" name="PLoS Genet.">
        <title>The Genome of Spironucleus salmonicida Highlights a Fish Pathogen Adapted to Fluctuating Environments.</title>
        <authorList>
            <person name="Xu F."/>
            <person name="Jerlstrom-Hultqvist J."/>
            <person name="Einarsson E."/>
            <person name="Astvaldsson A."/>
            <person name="Svard S.G."/>
            <person name="Andersson J.O."/>
        </authorList>
    </citation>
    <scope>NUCLEOTIDE SEQUENCE</scope>
    <source>
        <strain evidence="3">ATCC 50377</strain>
    </source>
</reference>
<feature type="transmembrane region" description="Helical" evidence="1">
    <location>
        <begin position="124"/>
        <end position="144"/>
    </location>
</feature>
<sequence>MRKVPLQFQIASTLLNCCFGSGLLSIPIVAQRIGLFWFVLYNLTAVIFSCFVFHQIINEHTRNKCTQPTLTTMISAKFGRFWTFLIDLSIIFCLLPVSYIAVSAGNIGQAISTWANLPQLTENSWQIGLKFICGLLVMFPLSLLKTIKVLNFISSFCILFVFLTVLYVIGQFFSWLATGRILNRDHVAPILQVWPANDNYILTFTFITMFLSLYSMTASIPCIMREYVQDFNITVPEMKLRMRQAVFYITIPVAFCIYTGFGILSLFFFDFTCVRDASGNQVDPGCFQINSNVILAFAGDQTATVIMLLFSIVVFVSFPCMLYPIRRSIIQFFKIDADLATFKGYLKYNIIGFSVTIVCIVITSFLSAIDEIQSFTSNLLGMFLYGMSGLMIWYKQGIVLDIPDSINNSVEESPEINYEENQLQAANENGSKDELLQIETAKVQQQPLPILRTAIFSVFSFVLIGLNVLAMSCQLYSLIRP</sequence>
<evidence type="ECO:0000313" key="4">
    <source>
        <dbReference type="Proteomes" id="UP000018208"/>
    </source>
</evidence>
<dbReference type="AlphaFoldDB" id="V6LUD0"/>
<feature type="transmembrane region" description="Helical" evidence="1">
    <location>
        <begin position="305"/>
        <end position="325"/>
    </location>
</feature>
<dbReference type="EMBL" id="KI546116">
    <property type="protein sequence ID" value="EST44414.1"/>
    <property type="molecule type" value="Genomic_DNA"/>
</dbReference>
<accession>V6LUD0</accession>
<feature type="transmembrane region" description="Helical" evidence="1">
    <location>
        <begin position="454"/>
        <end position="479"/>
    </location>
</feature>
<keyword evidence="1" id="KW-0812">Transmembrane</keyword>
<dbReference type="VEuPathDB" id="GiardiaDB:SS50377_21871"/>
<name>V6LUD0_9EUKA</name>
<dbReference type="Proteomes" id="UP000018208">
    <property type="component" value="Unassembled WGS sequence"/>
</dbReference>
<evidence type="ECO:0000256" key="1">
    <source>
        <dbReference type="SAM" id="Phobius"/>
    </source>
</evidence>
<dbReference type="EMBL" id="AUWU02000002">
    <property type="protein sequence ID" value="KAH0576308.1"/>
    <property type="molecule type" value="Genomic_DNA"/>
</dbReference>
<protein>
    <submittedName>
        <fullName evidence="2">Amino acid transporter family protein</fullName>
    </submittedName>
</protein>
<organism evidence="2">
    <name type="scientific">Spironucleus salmonicida</name>
    <dbReference type="NCBI Taxonomy" id="348837"/>
    <lineage>
        <taxon>Eukaryota</taxon>
        <taxon>Metamonada</taxon>
        <taxon>Diplomonadida</taxon>
        <taxon>Hexamitidae</taxon>
        <taxon>Hexamitinae</taxon>
        <taxon>Spironucleus</taxon>
    </lineage>
</organism>
<dbReference type="GO" id="GO:0015179">
    <property type="term" value="F:L-amino acid transmembrane transporter activity"/>
    <property type="evidence" value="ECO:0007669"/>
    <property type="project" value="TreeGrafter"/>
</dbReference>
<feature type="transmembrane region" description="Helical" evidence="1">
    <location>
        <begin position="78"/>
        <end position="104"/>
    </location>
</feature>
<feature type="transmembrane region" description="Helical" evidence="1">
    <location>
        <begin position="200"/>
        <end position="224"/>
    </location>
</feature>
<feature type="transmembrane region" description="Helical" evidence="1">
    <location>
        <begin position="36"/>
        <end position="57"/>
    </location>
</feature>
<feature type="transmembrane region" description="Helical" evidence="1">
    <location>
        <begin position="375"/>
        <end position="394"/>
    </location>
</feature>
<dbReference type="OrthoDB" id="438545at2759"/>
<keyword evidence="4" id="KW-1185">Reference proteome</keyword>
<gene>
    <name evidence="2" type="ORF">SS50377_15719</name>
    <name evidence="3" type="ORF">SS50377_21871</name>
</gene>
<dbReference type="GO" id="GO:0016020">
    <property type="term" value="C:membrane"/>
    <property type="evidence" value="ECO:0007669"/>
    <property type="project" value="TreeGrafter"/>
</dbReference>
<keyword evidence="1" id="KW-0472">Membrane</keyword>
<dbReference type="PANTHER" id="PTHR22950:SF652">
    <property type="entry name" value="TRANSMEMBRANE AMINO ACID TRANSPORTER FAMILY PROTEIN"/>
    <property type="match status" value="1"/>
</dbReference>
<dbReference type="PANTHER" id="PTHR22950">
    <property type="entry name" value="AMINO ACID TRANSPORTER"/>
    <property type="match status" value="1"/>
</dbReference>
<evidence type="ECO:0000313" key="2">
    <source>
        <dbReference type="EMBL" id="EST44414.1"/>
    </source>
</evidence>
<feature type="transmembrane region" description="Helical" evidence="1">
    <location>
        <begin position="156"/>
        <end position="177"/>
    </location>
</feature>
<evidence type="ECO:0000313" key="3">
    <source>
        <dbReference type="EMBL" id="KAH0576308.1"/>
    </source>
</evidence>
<reference evidence="3" key="2">
    <citation type="submission" date="2020-12" db="EMBL/GenBank/DDBJ databases">
        <title>New Spironucleus salmonicida genome in near-complete chromosomes.</title>
        <authorList>
            <person name="Xu F."/>
            <person name="Kurt Z."/>
            <person name="Jimenez-Gonzalez A."/>
            <person name="Astvaldsson A."/>
            <person name="Andersson J.O."/>
            <person name="Svard S.G."/>
        </authorList>
    </citation>
    <scope>NUCLEOTIDE SEQUENCE</scope>
    <source>
        <strain evidence="3">ATCC 50377</strain>
    </source>
</reference>
<proteinExistence type="predicted"/>
<keyword evidence="1" id="KW-1133">Transmembrane helix</keyword>
<feature type="transmembrane region" description="Helical" evidence="1">
    <location>
        <begin position="245"/>
        <end position="269"/>
    </location>
</feature>